<dbReference type="InterPro" id="IPR015943">
    <property type="entry name" value="WD40/YVTN_repeat-like_dom_sf"/>
</dbReference>
<dbReference type="SUPFAM" id="SSF52058">
    <property type="entry name" value="L domain-like"/>
    <property type="match status" value="1"/>
</dbReference>
<dbReference type="SUPFAM" id="SSF49354">
    <property type="entry name" value="PapD-like"/>
    <property type="match status" value="1"/>
</dbReference>
<name>N1QWH4_AEGTA</name>
<dbReference type="InterPro" id="IPR008962">
    <property type="entry name" value="PapD-like_sf"/>
</dbReference>
<dbReference type="PANTHER" id="PTHR45707">
    <property type="entry name" value="C2 CALCIUM/LIPID-BINDING PLANT PHOSPHORIBOSYLTRANSFERASE FAMILY PROTEIN"/>
    <property type="match status" value="1"/>
</dbReference>
<dbReference type="SUPFAM" id="SSF56112">
    <property type="entry name" value="Protein kinase-like (PK-like)"/>
    <property type="match status" value="1"/>
</dbReference>
<dbReference type="ExpressionAtlas" id="N1QWH4">
    <property type="expression patterns" value="baseline"/>
</dbReference>
<evidence type="ECO:0000256" key="1">
    <source>
        <dbReference type="ARBA" id="ARBA00004162"/>
    </source>
</evidence>
<evidence type="ECO:0000256" key="2">
    <source>
        <dbReference type="SAM" id="MobiDB-lite"/>
    </source>
</evidence>
<dbReference type="InterPro" id="IPR036322">
    <property type="entry name" value="WD40_repeat_dom_sf"/>
</dbReference>
<dbReference type="PANTHER" id="PTHR45707:SF76">
    <property type="entry name" value="PROTEIN KINASE DOMAIN-CONTAINING PROTEIN"/>
    <property type="match status" value="1"/>
</dbReference>
<dbReference type="Gene3D" id="1.10.510.10">
    <property type="entry name" value="Transferase(Phosphotransferase) domain 1"/>
    <property type="match status" value="1"/>
</dbReference>
<dbReference type="InterPro" id="IPR000535">
    <property type="entry name" value="MSP_dom"/>
</dbReference>
<dbReference type="PROSITE" id="PS00107">
    <property type="entry name" value="PROTEIN_KINASE_ATP"/>
    <property type="match status" value="1"/>
</dbReference>
<dbReference type="InterPro" id="IPR001680">
    <property type="entry name" value="WD40_rpt"/>
</dbReference>
<protein>
    <submittedName>
        <fullName evidence="3">Cysteine-rich receptor-like protein kinase 41</fullName>
    </submittedName>
</protein>
<dbReference type="PROSITE" id="PS50011">
    <property type="entry name" value="PROTEIN_KINASE_DOM"/>
    <property type="match status" value="1"/>
</dbReference>
<evidence type="ECO:0000313" key="3">
    <source>
        <dbReference type="EnsemblPlants" id="EMT13966"/>
    </source>
</evidence>
<dbReference type="Gene3D" id="2.60.40.10">
    <property type="entry name" value="Immunoglobulins"/>
    <property type="match status" value="1"/>
</dbReference>
<dbReference type="InterPro" id="IPR000719">
    <property type="entry name" value="Prot_kinase_dom"/>
</dbReference>
<dbReference type="PROSITE" id="PS50202">
    <property type="entry name" value="MSP"/>
    <property type="match status" value="1"/>
</dbReference>
<dbReference type="SUPFAM" id="SSF50978">
    <property type="entry name" value="WD40 repeat-like"/>
    <property type="match status" value="1"/>
</dbReference>
<feature type="region of interest" description="Disordered" evidence="2">
    <location>
        <begin position="1"/>
        <end position="53"/>
    </location>
</feature>
<dbReference type="Pfam" id="PF23247">
    <property type="entry name" value="LRR_RPS2"/>
    <property type="match status" value="1"/>
</dbReference>
<sequence length="1605" mass="180721">MERPPHSASSSGTPHGTKRYTVGFQFSEDDGESTLPSDLSSITISSGPSSAENFPSVEPRVMPWSLLKEMTDDFSAARLVGKGAHGQVYKGVDKDGHAIAVKMLHGFHFDMEIEQMISIIPKVHHPNIVQLIGYCHEIEQVVVEYEGKHVIAAEIHNGLCFEYLPNGSLATYITPDDEDSGLDWQTRYRIIKGTCDGLKYLHEGLRSPIIHMSLNPSHILMDEKMTPKIAGFGSARLFGVENTNITMSPLGTMGYMPPEYIDKQVISKEFDIFSLGVIILKLMKGQKSYHEWDFMSPEKFIELVAHEKWGERLQKTMDVTLVEGHFQQVKKCLEIAVRCVEYDRQKRPTIGEIVRMLNETETSLIPQIDSGLLLHVHPLELTFMLSISLEVPRKKKAASMSSSCSLHLDNKGNDRVAFLLVANSPSRYLAKDPLCGVVPPRCIYTLTLTMCNNKQQALSMPSIDSGADYFTLHSVVVGQYELDKDTISAEYEEFFKKTKEEAGHEVQEVALNVICCQQQADCGTSSDSEIITKADALEVSSMDVHPIEPWIMTTHRAGSLRVWNYKTMLWNWDNDWECKEFHGHVGTVTQVTFNPNDSNSFASASKDGTVKIWSICSDDPSKIITLKLDEHGLCVDYFTRNNQQHLIVGCNDKTAQIWKLETKERVHELESHTNLISAANLHPELPILITGASCKLVHLEVPIDRWVRFLELLVSARPSLKQLVIMPREMIGADSIEIAVGNIVPYLEDTSNTAHKAIYFDGTGGLAASAVLRAIAQDPPPSLLKKFDKIIHVDCSRWKSRRALQRTITQELKLPRLIMDVIDRQDEEDDFRGIDEGLRAEIGFVGREILRVLMGQKCLVVFHNGSDNTIELNDLGIPQPDQWFVFGSKVLWTFRGRLRLNPGVSKKVDDSHLFLYDTFSLYGWNYLLELEAREIARYTDNLGETVEECCLYLLSLNCQGGNIMDYNWATHASNYWVCDGIIQGGHGDEAWEAAAALHQHINIEDYSSNALPSFGHELETPSKRWILVKDNPVVHPESTSFFLAAVASESDPPLRSLPDDMFHKSDKLRVLKLCRCTFSFSSPPFRRCRSLRFLGLDSCQDQRPEEDEKQDMDFLKSLWVIDIHNTDWNLPSSPEIIKQMATNIREVHIKNGRFWHIIFALGQPQNLHKLRVIDPTCCSLETGLPSLSSSTSLKTLVLDGCVGLEHVEGLPPSLESFSLDARPRKDDYKEAKISRISLAGCARLSEFTLRGSLPNLEELDLSATRVKTLDLTTQVVQVQCLQQIILLGCMQLHAILWPKEGLPTLTVLHIDTSVCPVQTKLHEVDVTIMDMSVKGQSYMKKKMGPGNSGKIMGPAQPKSLNPNTCSTYTDVSVDNIIIDHDYNNAMKFQPSGCHVEIGKGVSNASVESVQAINAIIFAMNQSESLHVHDSSSITTVIPEHMMTVDDLDWEHLKHCHVVRCPKMHTVFMTNYGGYPFTEIETFWAADLPMAHCIWSKGTTYRGTETRCFAKLRSIHLYSCPRLAFVLPLLWGTQGLYLQNLESLHIVNCGDLKTVFPVHAGLKERVLEFPSLKHIHLYELYKLEHICEVKMHAPKLERCAECAKDQ</sequence>
<organism evidence="3">
    <name type="scientific">Aegilops tauschii</name>
    <name type="common">Tausch's goatgrass</name>
    <name type="synonym">Aegilops squarrosa</name>
    <dbReference type="NCBI Taxonomy" id="37682"/>
    <lineage>
        <taxon>Eukaryota</taxon>
        <taxon>Viridiplantae</taxon>
        <taxon>Streptophyta</taxon>
        <taxon>Embryophyta</taxon>
        <taxon>Tracheophyta</taxon>
        <taxon>Spermatophyta</taxon>
        <taxon>Magnoliopsida</taxon>
        <taxon>Liliopsida</taxon>
        <taxon>Poales</taxon>
        <taxon>Poaceae</taxon>
        <taxon>BOP clade</taxon>
        <taxon>Pooideae</taxon>
        <taxon>Triticodae</taxon>
        <taxon>Triticeae</taxon>
        <taxon>Triticinae</taxon>
        <taxon>Aegilops</taxon>
    </lineage>
</organism>
<proteinExistence type="predicted"/>
<dbReference type="PROSITE" id="PS50082">
    <property type="entry name" value="WD_REPEATS_2"/>
    <property type="match status" value="1"/>
</dbReference>
<comment type="subcellular location">
    <subcellularLocation>
        <location evidence="1">Cell membrane</location>
        <topology evidence="1">Single-pass membrane protein</topology>
    </subcellularLocation>
</comment>
<dbReference type="Pfam" id="PF00069">
    <property type="entry name" value="Pkinase"/>
    <property type="match status" value="1"/>
</dbReference>
<dbReference type="EnsemblPlants" id="EMT13966">
    <property type="protein sequence ID" value="EMT13966"/>
    <property type="gene ID" value="F775_06422"/>
</dbReference>
<dbReference type="GO" id="GO:0005886">
    <property type="term" value="C:plasma membrane"/>
    <property type="evidence" value="ECO:0007669"/>
    <property type="project" value="UniProtKB-SubCell"/>
</dbReference>
<dbReference type="InterPro" id="IPR011009">
    <property type="entry name" value="Kinase-like_dom_sf"/>
</dbReference>
<dbReference type="GO" id="GO:0004672">
    <property type="term" value="F:protein kinase activity"/>
    <property type="evidence" value="ECO:0007669"/>
    <property type="project" value="InterPro"/>
</dbReference>
<dbReference type="Pfam" id="PF00400">
    <property type="entry name" value="WD40"/>
    <property type="match status" value="1"/>
</dbReference>
<dbReference type="InterPro" id="IPR017441">
    <property type="entry name" value="Protein_kinase_ATP_BS"/>
</dbReference>
<dbReference type="FunFam" id="1.10.510.10:FF:000870">
    <property type="entry name" value="OSJNBa0016N04.16-like protein"/>
    <property type="match status" value="1"/>
</dbReference>
<accession>N1QWH4</accession>
<feature type="compositionally biased region" description="Low complexity" evidence="2">
    <location>
        <begin position="33"/>
        <end position="50"/>
    </location>
</feature>
<dbReference type="Gene3D" id="3.30.200.20">
    <property type="entry name" value="Phosphorylase Kinase, domain 1"/>
    <property type="match status" value="1"/>
</dbReference>
<dbReference type="InterPro" id="IPR013783">
    <property type="entry name" value="Ig-like_fold"/>
</dbReference>
<dbReference type="InterPro" id="IPR057135">
    <property type="entry name" value="At4g27190-like_LRR"/>
</dbReference>
<reference evidence="3" key="1">
    <citation type="submission" date="2015-06" db="UniProtKB">
        <authorList>
            <consortium name="EnsemblPlants"/>
        </authorList>
    </citation>
    <scope>IDENTIFICATION</scope>
</reference>
<dbReference type="InterPro" id="IPR032675">
    <property type="entry name" value="LRR_dom_sf"/>
</dbReference>
<dbReference type="Gene3D" id="2.130.10.10">
    <property type="entry name" value="YVTN repeat-like/Quinoprotein amine dehydrogenase"/>
    <property type="match status" value="1"/>
</dbReference>
<dbReference type="SMART" id="SM00320">
    <property type="entry name" value="WD40"/>
    <property type="match status" value="4"/>
</dbReference>
<dbReference type="GO" id="GO:0005524">
    <property type="term" value="F:ATP binding"/>
    <property type="evidence" value="ECO:0007669"/>
    <property type="project" value="UniProtKB-UniRule"/>
</dbReference>
<dbReference type="PROSITE" id="PS50294">
    <property type="entry name" value="WD_REPEATS_REGION"/>
    <property type="match status" value="1"/>
</dbReference>
<dbReference type="Gene3D" id="3.80.10.10">
    <property type="entry name" value="Ribonuclease Inhibitor"/>
    <property type="match status" value="2"/>
</dbReference>